<name>A0A7S3GDC3_9EUKA</name>
<dbReference type="InterPro" id="IPR008207">
    <property type="entry name" value="Sig_transdc_His_kin_Hpt_dom"/>
</dbReference>
<dbReference type="PROSITE" id="PS50894">
    <property type="entry name" value="HPT"/>
    <property type="match status" value="1"/>
</dbReference>
<feature type="modified residue" description="Phosphohistidine" evidence="1">
    <location>
        <position position="81"/>
    </location>
</feature>
<organism evidence="3">
    <name type="scientific">Palpitomonas bilix</name>
    <dbReference type="NCBI Taxonomy" id="652834"/>
    <lineage>
        <taxon>Eukaryota</taxon>
        <taxon>Eukaryota incertae sedis</taxon>
    </lineage>
</organism>
<dbReference type="GO" id="GO:0000160">
    <property type="term" value="P:phosphorelay signal transduction system"/>
    <property type="evidence" value="ECO:0007669"/>
    <property type="project" value="InterPro"/>
</dbReference>
<accession>A0A7S3GDC3</accession>
<feature type="domain" description="HPt" evidence="2">
    <location>
        <begin position="32"/>
        <end position="139"/>
    </location>
</feature>
<dbReference type="AlphaFoldDB" id="A0A7S3GDC3"/>
<reference evidence="3" key="1">
    <citation type="submission" date="2021-01" db="EMBL/GenBank/DDBJ databases">
        <authorList>
            <person name="Corre E."/>
            <person name="Pelletier E."/>
            <person name="Niang G."/>
            <person name="Scheremetjew M."/>
            <person name="Finn R."/>
            <person name="Kale V."/>
            <person name="Holt S."/>
            <person name="Cochrane G."/>
            <person name="Meng A."/>
            <person name="Brown T."/>
            <person name="Cohen L."/>
        </authorList>
    </citation>
    <scope>NUCLEOTIDE SEQUENCE</scope>
    <source>
        <strain evidence="3">NIES-2562</strain>
    </source>
</reference>
<gene>
    <name evidence="3" type="ORF">PBIL07802_LOCUS25032</name>
</gene>
<dbReference type="Pfam" id="PF01627">
    <property type="entry name" value="Hpt"/>
    <property type="match status" value="1"/>
</dbReference>
<evidence type="ECO:0000259" key="2">
    <source>
        <dbReference type="PROSITE" id="PS50894"/>
    </source>
</evidence>
<dbReference type="SUPFAM" id="SSF47226">
    <property type="entry name" value="Histidine-containing phosphotransfer domain, HPT domain"/>
    <property type="match status" value="1"/>
</dbReference>
<evidence type="ECO:0000256" key="1">
    <source>
        <dbReference type="PROSITE-ProRule" id="PRU00110"/>
    </source>
</evidence>
<dbReference type="Gene3D" id="1.20.120.160">
    <property type="entry name" value="HPT domain"/>
    <property type="match status" value="1"/>
</dbReference>
<proteinExistence type="predicted"/>
<protein>
    <recommendedName>
        <fullName evidence="2">HPt domain-containing protein</fullName>
    </recommendedName>
</protein>
<evidence type="ECO:0000313" key="3">
    <source>
        <dbReference type="EMBL" id="CAE0262737.1"/>
    </source>
</evidence>
<keyword evidence="1" id="KW-0597">Phosphoprotein</keyword>
<dbReference type="EMBL" id="HBIB01038376">
    <property type="protein sequence ID" value="CAE0262737.1"/>
    <property type="molecule type" value="Transcribed_RNA"/>
</dbReference>
<sequence length="139" mass="15779">MAGLIEIDNTLPIVDENQIETLLELDDEDEPEERFIFEAAEMYDESAQQHFGEMERLAVAQAGESEEDMKARLHKFSRSAHAMKGTAGNMGGKRLSKIFEHLQRSGEQAQQERCAHGVVLAKHEHEIFRAALKERMAQL</sequence>
<dbReference type="InterPro" id="IPR036641">
    <property type="entry name" value="HPT_dom_sf"/>
</dbReference>